<dbReference type="Gene3D" id="3.40.50.150">
    <property type="entry name" value="Vaccinia Virus protein VP39"/>
    <property type="match status" value="1"/>
</dbReference>
<dbReference type="AlphaFoldDB" id="A0A951QM97"/>
<accession>A0A951QM97</accession>
<dbReference type="CDD" id="cd02440">
    <property type="entry name" value="AdoMet_MTases"/>
    <property type="match status" value="1"/>
</dbReference>
<evidence type="ECO:0000313" key="2">
    <source>
        <dbReference type="Proteomes" id="UP000729701"/>
    </source>
</evidence>
<reference evidence="1" key="2">
    <citation type="journal article" date="2022" name="Microbiol. Resour. Announc.">
        <title>Metagenome Sequencing to Explore Phylogenomics of Terrestrial Cyanobacteria.</title>
        <authorList>
            <person name="Ward R.D."/>
            <person name="Stajich J.E."/>
            <person name="Johansen J.R."/>
            <person name="Huntemann M."/>
            <person name="Clum A."/>
            <person name="Foster B."/>
            <person name="Foster B."/>
            <person name="Roux S."/>
            <person name="Palaniappan K."/>
            <person name="Varghese N."/>
            <person name="Mukherjee S."/>
            <person name="Reddy T.B.K."/>
            <person name="Daum C."/>
            <person name="Copeland A."/>
            <person name="Chen I.A."/>
            <person name="Ivanova N.N."/>
            <person name="Kyrpides N.C."/>
            <person name="Shapiro N."/>
            <person name="Eloe-Fadrosh E.A."/>
            <person name="Pietrasiak N."/>
        </authorList>
    </citation>
    <scope>NUCLEOTIDE SEQUENCE</scope>
    <source>
        <strain evidence="1">GSE-NOS-MK-12-04C</strain>
    </source>
</reference>
<dbReference type="Pfam" id="PF13489">
    <property type="entry name" value="Methyltransf_23"/>
    <property type="match status" value="1"/>
</dbReference>
<keyword evidence="1" id="KW-0489">Methyltransferase</keyword>
<dbReference type="InterPro" id="IPR029063">
    <property type="entry name" value="SAM-dependent_MTases_sf"/>
</dbReference>
<sequence>MDSKEAIIQKLNKISYWFQYFEVAPGIFTPGANNVEYICEQMHLPKDLTGMSVLDVGAYDGGFSFECERRGASRVIAYDLPDPNSTGFNVAKEILASNVEYVRGSVYKLDPKEIGTFDIVLFAGVLYHLRYPLLACDRLRSVTEKFCFIETQVIDNWFVTPDGVVPLSKVAPKYTSLPICQFYEHGELGNDTSNWFSPNIAAVLAWFRSAGFDIKHLSSWGGRAAFSAEVLSGLPQYQQSISYEGMVAGNSKLSVL</sequence>
<evidence type="ECO:0000313" key="1">
    <source>
        <dbReference type="EMBL" id="MBW4668612.1"/>
    </source>
</evidence>
<dbReference type="GO" id="GO:0032259">
    <property type="term" value="P:methylation"/>
    <property type="evidence" value="ECO:0007669"/>
    <property type="project" value="UniProtKB-KW"/>
</dbReference>
<reference evidence="1" key="1">
    <citation type="submission" date="2021-05" db="EMBL/GenBank/DDBJ databases">
        <authorList>
            <person name="Pietrasiak N."/>
            <person name="Ward R."/>
            <person name="Stajich J.E."/>
            <person name="Kurbessoian T."/>
        </authorList>
    </citation>
    <scope>NUCLEOTIDE SEQUENCE</scope>
    <source>
        <strain evidence="1">GSE-NOS-MK-12-04C</strain>
    </source>
</reference>
<gene>
    <name evidence="1" type="ORF">KME60_14595</name>
</gene>
<dbReference type="Proteomes" id="UP000729701">
    <property type="component" value="Unassembled WGS sequence"/>
</dbReference>
<name>A0A951QM97_9CYAN</name>
<protein>
    <submittedName>
        <fullName evidence="1">Class I SAM-dependent methyltransferase</fullName>
    </submittedName>
</protein>
<keyword evidence="1" id="KW-0808">Transferase</keyword>
<organism evidence="1 2">
    <name type="scientific">Cyanomargarita calcarea GSE-NOS-MK-12-04C</name>
    <dbReference type="NCBI Taxonomy" id="2839659"/>
    <lineage>
        <taxon>Bacteria</taxon>
        <taxon>Bacillati</taxon>
        <taxon>Cyanobacteriota</taxon>
        <taxon>Cyanophyceae</taxon>
        <taxon>Nostocales</taxon>
        <taxon>Cyanomargaritaceae</taxon>
        <taxon>Cyanomargarita</taxon>
    </lineage>
</organism>
<comment type="caution">
    <text evidence="1">The sequence shown here is derived from an EMBL/GenBank/DDBJ whole genome shotgun (WGS) entry which is preliminary data.</text>
</comment>
<dbReference type="GO" id="GO:0008168">
    <property type="term" value="F:methyltransferase activity"/>
    <property type="evidence" value="ECO:0007669"/>
    <property type="project" value="UniProtKB-KW"/>
</dbReference>
<dbReference type="SUPFAM" id="SSF53335">
    <property type="entry name" value="S-adenosyl-L-methionine-dependent methyltransferases"/>
    <property type="match status" value="1"/>
</dbReference>
<proteinExistence type="predicted"/>
<dbReference type="EMBL" id="JAHHGZ010000014">
    <property type="protein sequence ID" value="MBW4668612.1"/>
    <property type="molecule type" value="Genomic_DNA"/>
</dbReference>